<proteinExistence type="inferred from homology"/>
<dbReference type="Gene3D" id="3.40.190.10">
    <property type="entry name" value="Periplasmic binding protein-like II"/>
    <property type="match status" value="2"/>
</dbReference>
<dbReference type="SUPFAM" id="SSF53850">
    <property type="entry name" value="Periplasmic binding protein-like II"/>
    <property type="match status" value="1"/>
</dbReference>
<comment type="subcellular location">
    <subcellularLocation>
        <location evidence="1">Periplasm</location>
    </subcellularLocation>
</comment>
<feature type="signal peptide" evidence="3">
    <location>
        <begin position="1"/>
        <end position="31"/>
    </location>
</feature>
<dbReference type="RefSeq" id="WP_067377141.1">
    <property type="nucleotide sequence ID" value="NZ_CP015839.1"/>
</dbReference>
<evidence type="ECO:0000256" key="1">
    <source>
        <dbReference type="ARBA" id="ARBA00004418"/>
    </source>
</evidence>
<dbReference type="InterPro" id="IPR006059">
    <property type="entry name" value="SBP"/>
</dbReference>
<evidence type="ECO:0000313" key="5">
    <source>
        <dbReference type="Proteomes" id="UP000078070"/>
    </source>
</evidence>
<dbReference type="Proteomes" id="UP000078070">
    <property type="component" value="Chromosome"/>
</dbReference>
<dbReference type="PANTHER" id="PTHR43649:SF12">
    <property type="entry name" value="DIACETYLCHITOBIOSE BINDING PROTEIN DASA"/>
    <property type="match status" value="1"/>
</dbReference>
<reference evidence="4 5" key="2">
    <citation type="journal article" date="2018" name="Int. J. Syst. Evol. Microbiol.">
        <title>Marinobacterium aestuarii sp. nov., a benzene-degrading marine bacterium isolated from estuary sediment.</title>
        <authorList>
            <person name="Bae S.S."/>
            <person name="Jung J."/>
            <person name="Chung D."/>
            <person name="Baek K."/>
        </authorList>
    </citation>
    <scope>NUCLEOTIDE SEQUENCE [LARGE SCALE GENOMIC DNA]</scope>
    <source>
        <strain evidence="4 5">ST58-10</strain>
    </source>
</reference>
<keyword evidence="3" id="KW-0732">Signal</keyword>
<dbReference type="AlphaFoldDB" id="A0A1A9ETR2"/>
<comment type="similarity">
    <text evidence="2">Belongs to the bacterial solute-binding protein 1 family.</text>
</comment>
<dbReference type="STRING" id="1821621.A8C75_01550"/>
<evidence type="ECO:0000256" key="3">
    <source>
        <dbReference type="SAM" id="SignalP"/>
    </source>
</evidence>
<sequence>MIKEARNVKNSPITSTLLASSIALASLGVNAATVTIGTVNNGDMIRMQELSSAFEATHPDITLEWVVLEENVLRQRLTTDIATGGGQFDVMTIGMYETPIWGKKGWLAPMDNLPADYDVADIFPSVRNGLSSEGTLYALPFYSESSMTYYRTDLFEAAGLAMPEQPSWDQVRDFAKALHKPEQEQYGICLRGKAGWGENMALVSTMSNAFGARWFDEQWKPEFDGAEWKNTVSFYVDLLGNYGPPGASSNGFNENLALFNSGKCAIWVDATVAGSFVTDAAQSNVTDSVGFALAPQQVTTKGAGWLWSWGLGIPASSDAKDAATAFVTWATSKEYSQLVAEKFGIAAMPPGSRASTYANAEYMAAAPFAARTLESMDRANPDDSTVKPTPYTGIQFAAIPEFQSIATQVGKLVSGALAGSMTVEEALTSSQSVTEREMKRARYYQ</sequence>
<dbReference type="KEGG" id="mars:A8C75_01550"/>
<dbReference type="GO" id="GO:0042597">
    <property type="term" value="C:periplasmic space"/>
    <property type="evidence" value="ECO:0007669"/>
    <property type="project" value="UniProtKB-SubCell"/>
</dbReference>
<feature type="chain" id="PRO_5008386437" evidence="3">
    <location>
        <begin position="32"/>
        <end position="445"/>
    </location>
</feature>
<dbReference type="InterPro" id="IPR050490">
    <property type="entry name" value="Bact_solute-bd_prot1"/>
</dbReference>
<dbReference type="EMBL" id="CP015839">
    <property type="protein sequence ID" value="ANG61275.1"/>
    <property type="molecule type" value="Genomic_DNA"/>
</dbReference>
<protein>
    <submittedName>
        <fullName evidence="4">Sugar ABC transporter substrate-binding protein</fullName>
    </submittedName>
</protein>
<gene>
    <name evidence="4" type="ORF">A8C75_01550</name>
</gene>
<organism evidence="4 5">
    <name type="scientific">Marinobacterium aestuarii</name>
    <dbReference type="NCBI Taxonomy" id="1821621"/>
    <lineage>
        <taxon>Bacteria</taxon>
        <taxon>Pseudomonadati</taxon>
        <taxon>Pseudomonadota</taxon>
        <taxon>Gammaproteobacteria</taxon>
        <taxon>Oceanospirillales</taxon>
        <taxon>Oceanospirillaceae</taxon>
        <taxon>Marinobacterium</taxon>
    </lineage>
</organism>
<evidence type="ECO:0000256" key="2">
    <source>
        <dbReference type="ARBA" id="ARBA00008520"/>
    </source>
</evidence>
<reference evidence="5" key="1">
    <citation type="submission" date="2016-05" db="EMBL/GenBank/DDBJ databases">
        <authorList>
            <person name="Baek K."/>
            <person name="Yang S.-J."/>
        </authorList>
    </citation>
    <scope>NUCLEOTIDE SEQUENCE [LARGE SCALE GENOMIC DNA]</scope>
    <source>
        <strain evidence="5">ST58-10</strain>
    </source>
</reference>
<dbReference type="PANTHER" id="PTHR43649">
    <property type="entry name" value="ARABINOSE-BINDING PROTEIN-RELATED"/>
    <property type="match status" value="1"/>
</dbReference>
<accession>A0A1A9ETR2</accession>
<evidence type="ECO:0000313" key="4">
    <source>
        <dbReference type="EMBL" id="ANG61275.1"/>
    </source>
</evidence>
<name>A0A1A9ETR2_9GAMM</name>
<keyword evidence="5" id="KW-1185">Reference proteome</keyword>
<dbReference type="OrthoDB" id="5897001at2"/>
<dbReference type="Pfam" id="PF01547">
    <property type="entry name" value="SBP_bac_1"/>
    <property type="match status" value="1"/>
</dbReference>
<dbReference type="CDD" id="cd13585">
    <property type="entry name" value="PBP2_TMBP_like"/>
    <property type="match status" value="1"/>
</dbReference>